<evidence type="ECO:0000313" key="2">
    <source>
        <dbReference type="Proteomes" id="UP001390339"/>
    </source>
</evidence>
<dbReference type="EMBL" id="JAPCWZ010000005">
    <property type="protein sequence ID" value="KAK8862205.1"/>
    <property type="molecule type" value="Genomic_DNA"/>
</dbReference>
<dbReference type="Proteomes" id="UP001390339">
    <property type="component" value="Unassembled WGS sequence"/>
</dbReference>
<comment type="caution">
    <text evidence="1">The sequence shown here is derived from an EMBL/GenBank/DDBJ whole genome shotgun (WGS) entry which is preliminary data.</text>
</comment>
<gene>
    <name evidence="1" type="ORF">PGQ11_008440</name>
</gene>
<evidence type="ECO:0000313" key="1">
    <source>
        <dbReference type="EMBL" id="KAK8862205.1"/>
    </source>
</evidence>
<keyword evidence="2" id="KW-1185">Reference proteome</keyword>
<accession>A0ABR2IG60</accession>
<name>A0ABR2IG60_9PEZI</name>
<protein>
    <submittedName>
        <fullName evidence="1">Uncharacterized protein</fullName>
    </submittedName>
</protein>
<reference evidence="1 2" key="1">
    <citation type="journal article" date="2024" name="IMA Fungus">
        <title>Apiospora arundinis, a panoply of carbohydrate-active enzymes and secondary metabolites.</title>
        <authorList>
            <person name="Sorensen T."/>
            <person name="Petersen C."/>
            <person name="Muurmann A.T."/>
            <person name="Christiansen J.V."/>
            <person name="Brundto M.L."/>
            <person name="Overgaard C.K."/>
            <person name="Boysen A.T."/>
            <person name="Wollenberg R.D."/>
            <person name="Larsen T.O."/>
            <person name="Sorensen J.L."/>
            <person name="Nielsen K.L."/>
            <person name="Sondergaard T.E."/>
        </authorList>
    </citation>
    <scope>NUCLEOTIDE SEQUENCE [LARGE SCALE GENOMIC DNA]</scope>
    <source>
        <strain evidence="1 2">AAU 773</strain>
    </source>
</reference>
<sequence length="229" mass="24380">MLEAAAGDDLLVAMGVSNVAAHDPEDAGAEDVAIVGVGALEPSANTDADDCLNHPETALVLDKNFYLGTPPNLRFDKNAGGCALFFEGVSANFTVPQDKKNTFTCTDALNADCVSDLIRQTESAAKLAGDSNACRMFLKIGMHIDCVTHLALTGDKALETADQSQYRAITGQGYDLYFVDSEHHYLANRTQKALSQVLMGIIPVITVLEKDGKAKAELTCLRLVDSVAN</sequence>
<organism evidence="1 2">
    <name type="scientific">Apiospora arundinis</name>
    <dbReference type="NCBI Taxonomy" id="335852"/>
    <lineage>
        <taxon>Eukaryota</taxon>
        <taxon>Fungi</taxon>
        <taxon>Dikarya</taxon>
        <taxon>Ascomycota</taxon>
        <taxon>Pezizomycotina</taxon>
        <taxon>Sordariomycetes</taxon>
        <taxon>Xylariomycetidae</taxon>
        <taxon>Amphisphaeriales</taxon>
        <taxon>Apiosporaceae</taxon>
        <taxon>Apiospora</taxon>
    </lineage>
</organism>
<proteinExistence type="predicted"/>